<dbReference type="Gene3D" id="3.40.50.2000">
    <property type="entry name" value="Glycogen Phosphorylase B"/>
    <property type="match status" value="2"/>
</dbReference>
<protein>
    <submittedName>
        <fullName evidence="5">Uncharacterized protein</fullName>
    </submittedName>
</protein>
<dbReference type="RefSeq" id="WP_345365528.1">
    <property type="nucleotide sequence ID" value="NZ_BAABHJ010000039.1"/>
</dbReference>
<name>A0ABP8TYE3_9ACTN</name>
<evidence type="ECO:0000259" key="3">
    <source>
        <dbReference type="Pfam" id="PF00534"/>
    </source>
</evidence>
<keyword evidence="1" id="KW-0328">Glycosyltransferase</keyword>
<feature type="domain" description="Glycosyl transferase family 1" evidence="3">
    <location>
        <begin position="192"/>
        <end position="351"/>
    </location>
</feature>
<evidence type="ECO:0000256" key="2">
    <source>
        <dbReference type="ARBA" id="ARBA00022679"/>
    </source>
</evidence>
<evidence type="ECO:0000256" key="1">
    <source>
        <dbReference type="ARBA" id="ARBA00022676"/>
    </source>
</evidence>
<dbReference type="Pfam" id="PF13439">
    <property type="entry name" value="Glyco_transf_4"/>
    <property type="match status" value="1"/>
</dbReference>
<sequence length="380" mass="41775">MAEARDVFIVCNNVEELGGLQRWAHDIGRMLADRGHRVHLVGITHADRPHDYGRDLPYTVTVLHDRDLPPADGPVGTLLRELRHRLRVRRGAARLSTLFRTARPGGVVIAAQVWAMEWVARADTAGMPVIGMSHESYEATRRSSRYERVKRHFAGADLLLALTDADADAWAFDDMSNAGSMPNFLHVTPRSVSPRTEPVVVRHGRLAFEKGQDMLLEAWAEIAPRHPSWRLRLYGSGPDEDVLRRQAAELGVSGSVEFAGPTSDIEAALTGASIFALSSREEGFPMSIIEAMAYGLPTVAFDCAPGVGELLTDGHDGLIVAPGNTVEFAAALDRLIQDAGLRDSLAEAARESVRRYEPDAVLDRWERQFALVTGERAHRA</sequence>
<reference evidence="6" key="1">
    <citation type="journal article" date="2019" name="Int. J. Syst. Evol. Microbiol.">
        <title>The Global Catalogue of Microorganisms (GCM) 10K type strain sequencing project: providing services to taxonomists for standard genome sequencing and annotation.</title>
        <authorList>
            <consortium name="The Broad Institute Genomics Platform"/>
            <consortium name="The Broad Institute Genome Sequencing Center for Infectious Disease"/>
            <person name="Wu L."/>
            <person name="Ma J."/>
        </authorList>
    </citation>
    <scope>NUCLEOTIDE SEQUENCE [LARGE SCALE GENOMIC DNA]</scope>
    <source>
        <strain evidence="6">JCM 17938</strain>
    </source>
</reference>
<organism evidence="5 6">
    <name type="scientific">Actinoallomurus liliacearum</name>
    <dbReference type="NCBI Taxonomy" id="1080073"/>
    <lineage>
        <taxon>Bacteria</taxon>
        <taxon>Bacillati</taxon>
        <taxon>Actinomycetota</taxon>
        <taxon>Actinomycetes</taxon>
        <taxon>Streptosporangiales</taxon>
        <taxon>Thermomonosporaceae</taxon>
        <taxon>Actinoallomurus</taxon>
    </lineage>
</organism>
<dbReference type="PANTHER" id="PTHR12526">
    <property type="entry name" value="GLYCOSYLTRANSFERASE"/>
    <property type="match status" value="1"/>
</dbReference>
<keyword evidence="2" id="KW-0808">Transferase</keyword>
<dbReference type="Pfam" id="PF00534">
    <property type="entry name" value="Glycos_transf_1"/>
    <property type="match status" value="1"/>
</dbReference>
<accession>A0ABP8TYE3</accession>
<keyword evidence="6" id="KW-1185">Reference proteome</keyword>
<dbReference type="EMBL" id="BAABHJ010000039">
    <property type="protein sequence ID" value="GAA4617291.1"/>
    <property type="molecule type" value="Genomic_DNA"/>
</dbReference>
<comment type="caution">
    <text evidence="5">The sequence shown here is derived from an EMBL/GenBank/DDBJ whole genome shotgun (WGS) entry which is preliminary data.</text>
</comment>
<evidence type="ECO:0000313" key="5">
    <source>
        <dbReference type="EMBL" id="GAA4617291.1"/>
    </source>
</evidence>
<dbReference type="InterPro" id="IPR028098">
    <property type="entry name" value="Glyco_trans_4-like_N"/>
</dbReference>
<feature type="domain" description="Glycosyltransferase subfamily 4-like N-terminal" evidence="4">
    <location>
        <begin position="18"/>
        <end position="169"/>
    </location>
</feature>
<dbReference type="InterPro" id="IPR001296">
    <property type="entry name" value="Glyco_trans_1"/>
</dbReference>
<proteinExistence type="predicted"/>
<evidence type="ECO:0000259" key="4">
    <source>
        <dbReference type="Pfam" id="PF13439"/>
    </source>
</evidence>
<dbReference type="Proteomes" id="UP001500212">
    <property type="component" value="Unassembled WGS sequence"/>
</dbReference>
<gene>
    <name evidence="5" type="ORF">GCM10023195_77130</name>
</gene>
<dbReference type="SUPFAM" id="SSF53756">
    <property type="entry name" value="UDP-Glycosyltransferase/glycogen phosphorylase"/>
    <property type="match status" value="1"/>
</dbReference>
<evidence type="ECO:0000313" key="6">
    <source>
        <dbReference type="Proteomes" id="UP001500212"/>
    </source>
</evidence>